<dbReference type="PROSITE" id="PS51193">
    <property type="entry name" value="HELICASE_ATP_BIND_2"/>
    <property type="match status" value="1"/>
</dbReference>
<protein>
    <submittedName>
        <fullName evidence="17">ATP-dependent DNA helicase</fullName>
    </submittedName>
</protein>
<keyword evidence="9" id="KW-0411">Iron-sulfur</keyword>
<keyword evidence="10" id="KW-0238">DNA-binding</keyword>
<organism evidence="17 18">
    <name type="scientific">Noviherbaspirillum pedocola</name>
    <dbReference type="NCBI Taxonomy" id="2801341"/>
    <lineage>
        <taxon>Bacteria</taxon>
        <taxon>Pseudomonadati</taxon>
        <taxon>Pseudomonadota</taxon>
        <taxon>Betaproteobacteria</taxon>
        <taxon>Burkholderiales</taxon>
        <taxon>Oxalobacteraceae</taxon>
        <taxon>Noviherbaspirillum</taxon>
    </lineage>
</organism>
<keyword evidence="1" id="KW-0004">4Fe-4S</keyword>
<dbReference type="InterPro" id="IPR006555">
    <property type="entry name" value="ATP-dep_Helicase_C"/>
</dbReference>
<keyword evidence="5" id="KW-0378">Hydrolase</keyword>
<dbReference type="InterPro" id="IPR006554">
    <property type="entry name" value="Helicase-like_DEXD_c2"/>
</dbReference>
<keyword evidence="2" id="KW-0479">Metal-binding</keyword>
<dbReference type="Pfam" id="PF06733">
    <property type="entry name" value="DEAD_2"/>
    <property type="match status" value="1"/>
</dbReference>
<keyword evidence="12" id="KW-0413">Isomerase</keyword>
<dbReference type="Gene3D" id="3.90.320.10">
    <property type="match status" value="1"/>
</dbReference>
<feature type="domain" description="Helicase ATP-binding" evidence="15">
    <location>
        <begin position="213"/>
        <end position="470"/>
    </location>
</feature>
<dbReference type="GO" id="GO:0005524">
    <property type="term" value="F:ATP binding"/>
    <property type="evidence" value="ECO:0007669"/>
    <property type="project" value="UniProtKB-KW"/>
</dbReference>
<evidence type="ECO:0000256" key="6">
    <source>
        <dbReference type="ARBA" id="ARBA00022806"/>
    </source>
</evidence>
<evidence type="ECO:0000313" key="18">
    <source>
        <dbReference type="Proteomes" id="UP000622890"/>
    </source>
</evidence>
<evidence type="ECO:0000256" key="12">
    <source>
        <dbReference type="ARBA" id="ARBA00023235"/>
    </source>
</evidence>
<keyword evidence="4" id="KW-0227">DNA damage</keyword>
<evidence type="ECO:0000256" key="5">
    <source>
        <dbReference type="ARBA" id="ARBA00022801"/>
    </source>
</evidence>
<sequence length="819" mass="89110">MALPAPGASGADACDAGAAAHHGGAAAPDASVAPLHGDAATRYTVAVRALCEFTAKAGDLDSRFTPSPTAQQGIAGHAAVAARRRPPYESEISLSGQYRELTVRGRADGFDPAALRLEEVKTYRGELEAMPGNHRALHWAQLRLYGWLLCEARGYASLTLALVYYDIASGRETALTETRDAAWLRAHFEDHCERFLCWARQELAHRAARDAAWTALAFPHAEFRAGQRELAAAVYRGARDGLCLAAQAPTGIGKTVGTLFPLLKAAPAAGIDKLIFLAAKTSGRKIAFDALAQIDAGHGLPLRRLELVAREKACVHPELACHGESCPLAKGFYDRLPAARAAALELGVGALTRETLAAVAETHAVCPYYLGQELSRWVDVIIGDYNYWFDTSAQLFALAVGNDWRAALLVDEAHNLIERARGMYSAELSQAAMRAVRKTAPGMVKPALDKVNREWNALLREATEPYQTQEAPPDKLVFALQAATAVITDHLAEQPGQDAELQRFLFDALHFCRIAEGFGSHTLFDISRGPGRNDSLLCLRNIVPAPHLAPRLAAAHAATLFSATFRPARYMADMLGLPESARWLDVASPFDASQLAVRVVPGISTRYREREASLAPIAELIARQYREAPGNYLVFCSSFDYLGRIADACAERHPDIPCWRQSRGMEESERAAFLERFTEDGRGIGFAVLGGAFGEGIDLPGARLIGAFIATLGLPQINPVNENFRQRMEASFGAGYDYVYLYPGLQKVVQAAGRVIRSRSDRGVVYLIDDRYARGDVKRLLPPWWRIETVRPGGDGSKPASKNNENNENNGEKSCNTIA</sequence>
<comment type="similarity">
    <text evidence="13">Belongs to the helicase family. DinG subfamily.</text>
</comment>
<comment type="caution">
    <text evidence="17">The sequence shown here is derived from an EMBL/GenBank/DDBJ whole genome shotgun (WGS) entry which is preliminary data.</text>
</comment>
<reference evidence="17" key="1">
    <citation type="submission" date="2021-01" db="EMBL/GenBank/DDBJ databases">
        <title>Genome sequence of strain Noviherbaspirillum sp. DKR-6.</title>
        <authorList>
            <person name="Chaudhary D.K."/>
        </authorList>
    </citation>
    <scope>NUCLEOTIDE SEQUENCE</scope>
    <source>
        <strain evidence="17">DKR-6</strain>
    </source>
</reference>
<evidence type="ECO:0000256" key="11">
    <source>
        <dbReference type="ARBA" id="ARBA00023204"/>
    </source>
</evidence>
<dbReference type="InterPro" id="IPR010614">
    <property type="entry name" value="RAD3-like_helicase_DEAD"/>
</dbReference>
<evidence type="ECO:0000256" key="8">
    <source>
        <dbReference type="ARBA" id="ARBA00023004"/>
    </source>
</evidence>
<dbReference type="Proteomes" id="UP000622890">
    <property type="component" value="Unassembled WGS sequence"/>
</dbReference>
<feature type="domain" description="Helicase C-terminal" evidence="16">
    <location>
        <begin position="616"/>
        <end position="805"/>
    </location>
</feature>
<dbReference type="InterPro" id="IPR014013">
    <property type="entry name" value="Helic_SF1/SF2_ATP-bd_DinG/Rad3"/>
</dbReference>
<dbReference type="GO" id="GO:0003678">
    <property type="term" value="F:DNA helicase activity"/>
    <property type="evidence" value="ECO:0007669"/>
    <property type="project" value="InterPro"/>
</dbReference>
<dbReference type="AlphaFoldDB" id="A0A934W7L1"/>
<dbReference type="InterPro" id="IPR001650">
    <property type="entry name" value="Helicase_C-like"/>
</dbReference>
<keyword evidence="6 17" id="KW-0347">Helicase</keyword>
<dbReference type="InterPro" id="IPR011604">
    <property type="entry name" value="PDDEXK-like_dom_sf"/>
</dbReference>
<evidence type="ECO:0000256" key="3">
    <source>
        <dbReference type="ARBA" id="ARBA00022741"/>
    </source>
</evidence>
<dbReference type="GO" id="GO:0016818">
    <property type="term" value="F:hydrolase activity, acting on acid anhydrides, in phosphorus-containing anhydrides"/>
    <property type="evidence" value="ECO:0007669"/>
    <property type="project" value="InterPro"/>
</dbReference>
<evidence type="ECO:0000256" key="14">
    <source>
        <dbReference type="SAM" id="MobiDB-lite"/>
    </source>
</evidence>
<dbReference type="SMART" id="SM00491">
    <property type="entry name" value="HELICc2"/>
    <property type="match status" value="1"/>
</dbReference>
<keyword evidence="3" id="KW-0547">Nucleotide-binding</keyword>
<dbReference type="GO" id="GO:0046872">
    <property type="term" value="F:metal ion binding"/>
    <property type="evidence" value="ECO:0007669"/>
    <property type="project" value="UniProtKB-KW"/>
</dbReference>
<accession>A0A934W7L1</accession>
<evidence type="ECO:0000256" key="10">
    <source>
        <dbReference type="ARBA" id="ARBA00023125"/>
    </source>
</evidence>
<dbReference type="PANTHER" id="PTHR11472:SF34">
    <property type="entry name" value="REGULATOR OF TELOMERE ELONGATION HELICASE 1"/>
    <property type="match status" value="1"/>
</dbReference>
<dbReference type="PROSITE" id="PS51194">
    <property type="entry name" value="HELICASE_CTER"/>
    <property type="match status" value="1"/>
</dbReference>
<keyword evidence="18" id="KW-1185">Reference proteome</keyword>
<dbReference type="InterPro" id="IPR045028">
    <property type="entry name" value="DinG/Rad3-like"/>
</dbReference>
<evidence type="ECO:0000256" key="13">
    <source>
        <dbReference type="ARBA" id="ARBA00038058"/>
    </source>
</evidence>
<evidence type="ECO:0000313" key="17">
    <source>
        <dbReference type="EMBL" id="MBK4736510.1"/>
    </source>
</evidence>
<dbReference type="PANTHER" id="PTHR11472">
    <property type="entry name" value="DNA REPAIR DEAD HELICASE RAD3/XP-D SUBFAMILY MEMBER"/>
    <property type="match status" value="1"/>
</dbReference>
<dbReference type="Gene3D" id="1.10.275.30">
    <property type="match status" value="1"/>
</dbReference>
<evidence type="ECO:0000256" key="4">
    <source>
        <dbReference type="ARBA" id="ARBA00022763"/>
    </source>
</evidence>
<evidence type="ECO:0000256" key="9">
    <source>
        <dbReference type="ARBA" id="ARBA00023014"/>
    </source>
</evidence>
<dbReference type="SUPFAM" id="SSF52540">
    <property type="entry name" value="P-loop containing nucleoside triphosphate hydrolases"/>
    <property type="match status" value="1"/>
</dbReference>
<feature type="region of interest" description="Disordered" evidence="14">
    <location>
        <begin position="792"/>
        <end position="819"/>
    </location>
</feature>
<dbReference type="InterPro" id="IPR027417">
    <property type="entry name" value="P-loop_NTPase"/>
</dbReference>
<gene>
    <name evidence="17" type="ORF">JJB74_17945</name>
</gene>
<keyword evidence="8" id="KW-0408">Iron</keyword>
<dbReference type="GO" id="GO:0051539">
    <property type="term" value="F:4 iron, 4 sulfur cluster binding"/>
    <property type="evidence" value="ECO:0007669"/>
    <property type="project" value="UniProtKB-KW"/>
</dbReference>
<evidence type="ECO:0000259" key="15">
    <source>
        <dbReference type="PROSITE" id="PS51193"/>
    </source>
</evidence>
<evidence type="ECO:0000256" key="7">
    <source>
        <dbReference type="ARBA" id="ARBA00022840"/>
    </source>
</evidence>
<dbReference type="GO" id="GO:0006281">
    <property type="term" value="P:DNA repair"/>
    <property type="evidence" value="ECO:0007669"/>
    <property type="project" value="UniProtKB-KW"/>
</dbReference>
<proteinExistence type="inferred from homology"/>
<keyword evidence="11" id="KW-0234">DNA repair</keyword>
<dbReference type="RefSeq" id="WP_200594001.1">
    <property type="nucleotide sequence ID" value="NZ_JAEPBG010000007.1"/>
</dbReference>
<dbReference type="Pfam" id="PF13307">
    <property type="entry name" value="Helicase_C_2"/>
    <property type="match status" value="1"/>
</dbReference>
<name>A0A934W7L1_9BURK</name>
<dbReference type="EMBL" id="JAEPBG010000007">
    <property type="protein sequence ID" value="MBK4736510.1"/>
    <property type="molecule type" value="Genomic_DNA"/>
</dbReference>
<evidence type="ECO:0000256" key="2">
    <source>
        <dbReference type="ARBA" id="ARBA00022723"/>
    </source>
</evidence>
<dbReference type="SMART" id="SM00488">
    <property type="entry name" value="DEXDc2"/>
    <property type="match status" value="1"/>
</dbReference>
<keyword evidence="7" id="KW-0067">ATP-binding</keyword>
<dbReference type="GO" id="GO:0003677">
    <property type="term" value="F:DNA binding"/>
    <property type="evidence" value="ECO:0007669"/>
    <property type="project" value="UniProtKB-KW"/>
</dbReference>
<evidence type="ECO:0000256" key="1">
    <source>
        <dbReference type="ARBA" id="ARBA00022485"/>
    </source>
</evidence>
<dbReference type="Gene3D" id="3.40.50.300">
    <property type="entry name" value="P-loop containing nucleotide triphosphate hydrolases"/>
    <property type="match status" value="2"/>
</dbReference>
<evidence type="ECO:0000259" key="16">
    <source>
        <dbReference type="PROSITE" id="PS51194"/>
    </source>
</evidence>